<dbReference type="RefSeq" id="WP_008860718.1">
    <property type="nucleotide sequence ID" value="NZ_CAXSYG010000002.1"/>
</dbReference>
<comment type="caution">
    <text evidence="2">The sequence shown here is derived from an EMBL/GenBank/DDBJ whole genome shotgun (WGS) entry which is preliminary data.</text>
</comment>
<dbReference type="PANTHER" id="PTHR35535:SF1">
    <property type="entry name" value="HEAT SHOCK PROTEIN HSLJ"/>
    <property type="match status" value="1"/>
</dbReference>
<dbReference type="HOGENOM" id="CLU_058026_2_0_10"/>
<reference evidence="2 3" key="1">
    <citation type="submission" date="2012-08" db="EMBL/GenBank/DDBJ databases">
        <title>The Genome Sequence of Barnesiella intestinihominis YIT 11860.</title>
        <authorList>
            <consortium name="The Broad Institute Genome Sequencing Platform"/>
            <person name="Earl A."/>
            <person name="Ward D."/>
            <person name="Feldgarden M."/>
            <person name="Gevers D."/>
            <person name="Morotomi M."/>
            <person name="Walker B."/>
            <person name="Young S.K."/>
            <person name="Zeng Q."/>
            <person name="Gargeya S."/>
            <person name="Fitzgerald M."/>
            <person name="Haas B."/>
            <person name="Abouelleil A."/>
            <person name="Alvarado L."/>
            <person name="Arachchi H.M."/>
            <person name="Berlin A.M."/>
            <person name="Chapman S.B."/>
            <person name="Goldberg J."/>
            <person name="Griggs A."/>
            <person name="Gujja S."/>
            <person name="Hansen M."/>
            <person name="Howarth C."/>
            <person name="Imamovic A."/>
            <person name="Larimer J."/>
            <person name="McCowen C."/>
            <person name="Montmayeur A."/>
            <person name="Murphy C."/>
            <person name="Neiman D."/>
            <person name="Pearson M."/>
            <person name="Priest M."/>
            <person name="Roberts A."/>
            <person name="Saif S."/>
            <person name="Shea T."/>
            <person name="Sisk P."/>
            <person name="Sykes S."/>
            <person name="Wortman J."/>
            <person name="Nusbaum C."/>
            <person name="Birren B."/>
        </authorList>
    </citation>
    <scope>NUCLEOTIDE SEQUENCE [LARGE SCALE GENOMIC DNA]</scope>
    <source>
        <strain evidence="2 3">YIT 11860</strain>
    </source>
</reference>
<sequence length="272" mass="30135">MKNFLFTGFIILLLSAVSCKTTEKGSMTQTQTPTSQTNEKKNISINREELNGTWIIKTAKGKTVIGDSPVEITFDLTNGRIYGNDGCNVINGTAFFENENGLRFESLISTMKACRPEVTDRTVLNALNETRSYKRADTKELSIKFCDEKGKSVMTLEKRMVDLLNGSWKVTTIDGKKITEENPTMVIDIPEAKLSGFAGCNRMFGGISLDGTAFGIAFTQVATTRMACPDMKTEQLFLSALGKVTGFYMIDNFHAALYQQPQTPIIIIEKVQ</sequence>
<gene>
    <name evidence="2" type="ORF">HMPREF9448_00088</name>
</gene>
<dbReference type="PROSITE" id="PS51257">
    <property type="entry name" value="PROKAR_LIPOPROTEIN"/>
    <property type="match status" value="1"/>
</dbReference>
<feature type="domain" description="DUF306" evidence="1">
    <location>
        <begin position="163"/>
        <end position="248"/>
    </location>
</feature>
<dbReference type="Pfam" id="PF03724">
    <property type="entry name" value="META"/>
    <property type="match status" value="2"/>
</dbReference>
<dbReference type="Proteomes" id="UP000006044">
    <property type="component" value="Unassembled WGS sequence"/>
</dbReference>
<protein>
    <recommendedName>
        <fullName evidence="1">DUF306 domain-containing protein</fullName>
    </recommendedName>
</protein>
<organism evidence="2 3">
    <name type="scientific">Barnesiella intestinihominis YIT 11860</name>
    <dbReference type="NCBI Taxonomy" id="742726"/>
    <lineage>
        <taxon>Bacteria</taxon>
        <taxon>Pseudomonadati</taxon>
        <taxon>Bacteroidota</taxon>
        <taxon>Bacteroidia</taxon>
        <taxon>Bacteroidales</taxon>
        <taxon>Barnesiellaceae</taxon>
        <taxon>Barnesiella</taxon>
    </lineage>
</organism>
<feature type="domain" description="DUF306" evidence="1">
    <location>
        <begin position="50"/>
        <end position="156"/>
    </location>
</feature>
<accession>K0XDI7</accession>
<dbReference type="PANTHER" id="PTHR35535">
    <property type="entry name" value="HEAT SHOCK PROTEIN HSLJ"/>
    <property type="match status" value="1"/>
</dbReference>
<proteinExistence type="predicted"/>
<dbReference type="AlphaFoldDB" id="K0XDI7"/>
<dbReference type="EMBL" id="ADLE01000001">
    <property type="protein sequence ID" value="EJZ65914.1"/>
    <property type="molecule type" value="Genomic_DNA"/>
</dbReference>
<dbReference type="STRING" id="742726.HMPREF9448_00088"/>
<dbReference type="OrthoDB" id="880459at2"/>
<dbReference type="Gene3D" id="2.40.128.270">
    <property type="match status" value="2"/>
</dbReference>
<dbReference type="InterPro" id="IPR005184">
    <property type="entry name" value="DUF306_Meta_HslJ"/>
</dbReference>
<keyword evidence="3" id="KW-1185">Reference proteome</keyword>
<dbReference type="GeneID" id="77847463"/>
<dbReference type="eggNOG" id="COG3187">
    <property type="taxonomic scope" value="Bacteria"/>
</dbReference>
<evidence type="ECO:0000313" key="3">
    <source>
        <dbReference type="Proteomes" id="UP000006044"/>
    </source>
</evidence>
<dbReference type="InterPro" id="IPR053147">
    <property type="entry name" value="Hsp_HslJ-like"/>
</dbReference>
<name>K0XDI7_9BACT</name>
<evidence type="ECO:0000313" key="2">
    <source>
        <dbReference type="EMBL" id="EJZ65914.1"/>
    </source>
</evidence>
<evidence type="ECO:0000259" key="1">
    <source>
        <dbReference type="Pfam" id="PF03724"/>
    </source>
</evidence>
<dbReference type="InterPro" id="IPR038670">
    <property type="entry name" value="HslJ-like_sf"/>
</dbReference>